<dbReference type="PROSITE" id="PS51257">
    <property type="entry name" value="PROKAR_LIPOPROTEIN"/>
    <property type="match status" value="1"/>
</dbReference>
<dbReference type="STRING" id="679937.Bcop_2088"/>
<evidence type="ECO:0000313" key="9">
    <source>
        <dbReference type="Proteomes" id="UP000018439"/>
    </source>
</evidence>
<dbReference type="Gene3D" id="2.60.40.2100">
    <property type="match status" value="1"/>
</dbReference>
<evidence type="ECO:0000256" key="6">
    <source>
        <dbReference type="ARBA" id="ARBA00023237"/>
    </source>
</evidence>
<evidence type="ECO:0000256" key="1">
    <source>
        <dbReference type="ARBA" id="ARBA00004442"/>
    </source>
</evidence>
<dbReference type="EMBL" id="CM001167">
    <property type="protein sequence ID" value="EGJ72262.1"/>
    <property type="molecule type" value="Genomic_DNA"/>
</dbReference>
<keyword evidence="9" id="KW-1185">Reference proteome</keyword>
<dbReference type="OrthoDB" id="1099819at2"/>
<evidence type="ECO:0000256" key="4">
    <source>
        <dbReference type="ARBA" id="ARBA00023136"/>
    </source>
</evidence>
<name>F3ZT94_9BACE</name>
<sequence length="333" mass="39390">MKIKKYTIYTYLLVFILGLSSCIKEDLSNCSLTFTFDYTYNLEQQNKIDEQLLDRMQIFMFDKNEVLRYHFRKNDQKTIEKGFQVTNNAFEPGEYKIVVATISSDYKEDKSDFLISNVTLNKTLLQEFKFFLNHQDHQSKDLLNNFLVSSLPYQWTSYGQNIHVSLRKINKRINIELVIPNNIQTRIEKDQYSMYIKDKGVCSMDGNLDPTCDNDIIYHPCQPYKLTHEDDKVILRATFNTSRLIYREGQEENTQIIVKNNTTNEYLIKAKVFRLIEEGAAFDDQKDADWGLQEYIDRREEYSFSFYIDEDGSWLSNLVNVNGWDVSFIDLDM</sequence>
<reference evidence="8 9" key="1">
    <citation type="journal article" date="2011" name="Stand. Genomic Sci.">
        <title>Non-contiguous finished genome sequence of Bacteroides coprosuis type strain (PC139).</title>
        <authorList>
            <person name="Land M."/>
            <person name="Held B."/>
            <person name="Gronow S."/>
            <person name="Abt B."/>
            <person name="Lucas S."/>
            <person name="Del Rio T.G."/>
            <person name="Nolan M."/>
            <person name="Tice H."/>
            <person name="Cheng J.F."/>
            <person name="Pitluck S."/>
            <person name="Liolios K."/>
            <person name="Pagani I."/>
            <person name="Ivanova N."/>
            <person name="Mavromatis K."/>
            <person name="Mikhailova N."/>
            <person name="Pati A."/>
            <person name="Tapia R."/>
            <person name="Han C."/>
            <person name="Goodwin L."/>
            <person name="Chen A."/>
            <person name="Palaniappan K."/>
            <person name="Hauser L."/>
            <person name="Brambilla E.M."/>
            <person name="Rohde M."/>
            <person name="Goker M."/>
            <person name="Detter J.C."/>
            <person name="Woyke T."/>
            <person name="Bristow J."/>
            <person name="Eisen J.A."/>
            <person name="Markowitz V."/>
            <person name="Hugenholtz P."/>
            <person name="Kyrpides N.C."/>
            <person name="Klenk H.P."/>
            <person name="Lapidus A."/>
        </authorList>
    </citation>
    <scope>NUCLEOTIDE SEQUENCE [LARGE SCALE GENOMIC DNA]</scope>
    <source>
        <strain evidence="8 9">DSM 18011</strain>
    </source>
</reference>
<keyword evidence="6" id="KW-0998">Cell outer membrane</keyword>
<dbReference type="Gene3D" id="2.60.40.2090">
    <property type="match status" value="1"/>
</dbReference>
<dbReference type="HOGENOM" id="CLU_833284_0_0_10"/>
<dbReference type="Pfam" id="PF08842">
    <property type="entry name" value="Mfa2"/>
    <property type="match status" value="1"/>
</dbReference>
<accession>F3ZT94</accession>
<keyword evidence="7" id="KW-0449">Lipoprotein</keyword>
<evidence type="ECO:0000256" key="5">
    <source>
        <dbReference type="ARBA" id="ARBA00023139"/>
    </source>
</evidence>
<comment type="subcellular location">
    <subcellularLocation>
        <location evidence="1">Cell outer membrane</location>
    </subcellularLocation>
</comment>
<protein>
    <recommendedName>
        <fullName evidence="10">Lipoprotein</fullName>
    </recommendedName>
</protein>
<proteinExistence type="inferred from homology"/>
<organism evidence="8 9">
    <name type="scientific">Bacteroides coprosuis DSM 18011</name>
    <dbReference type="NCBI Taxonomy" id="679937"/>
    <lineage>
        <taxon>Bacteria</taxon>
        <taxon>Pseudomonadati</taxon>
        <taxon>Bacteroidota</taxon>
        <taxon>Bacteroidia</taxon>
        <taxon>Bacteroidales</taxon>
        <taxon>Bacteroidaceae</taxon>
        <taxon>Bacteroides</taxon>
    </lineage>
</organism>
<evidence type="ECO:0000313" key="8">
    <source>
        <dbReference type="EMBL" id="EGJ72262.1"/>
    </source>
</evidence>
<keyword evidence="4" id="KW-0472">Membrane</keyword>
<dbReference type="AlphaFoldDB" id="F3ZT94"/>
<dbReference type="eggNOG" id="ENOG5030N67">
    <property type="taxonomic scope" value="Bacteria"/>
</dbReference>
<dbReference type="InterPro" id="IPR014941">
    <property type="entry name" value="FimB/Mfa2/Mfa3"/>
</dbReference>
<evidence type="ECO:0000256" key="7">
    <source>
        <dbReference type="ARBA" id="ARBA00023288"/>
    </source>
</evidence>
<comment type="similarity">
    <text evidence="2">Belongs to the bacteroidetes fimbrillin superfamily. FimB/Mfa2 family.</text>
</comment>
<evidence type="ECO:0008006" key="10">
    <source>
        <dbReference type="Google" id="ProtNLM"/>
    </source>
</evidence>
<evidence type="ECO:0000256" key="3">
    <source>
        <dbReference type="ARBA" id="ARBA00022729"/>
    </source>
</evidence>
<dbReference type="GO" id="GO:0009279">
    <property type="term" value="C:cell outer membrane"/>
    <property type="evidence" value="ECO:0007669"/>
    <property type="project" value="UniProtKB-SubCell"/>
</dbReference>
<dbReference type="Proteomes" id="UP000018439">
    <property type="component" value="Chromosome"/>
</dbReference>
<keyword evidence="3" id="KW-0732">Signal</keyword>
<gene>
    <name evidence="8" type="ORF">Bcop_2088</name>
</gene>
<keyword evidence="5" id="KW-0564">Palmitate</keyword>
<evidence type="ECO:0000256" key="2">
    <source>
        <dbReference type="ARBA" id="ARBA00007248"/>
    </source>
</evidence>